<organism evidence="1 2">
    <name type="scientific">Candidatus Kuenenbacteria bacterium CG10_big_fil_rev_8_21_14_0_10_36_11</name>
    <dbReference type="NCBI Taxonomy" id="1974618"/>
    <lineage>
        <taxon>Bacteria</taxon>
        <taxon>Candidatus Kueneniibacteriota</taxon>
    </lineage>
</organism>
<dbReference type="AlphaFoldDB" id="A0A2M6W9Z5"/>
<evidence type="ECO:0000313" key="2">
    <source>
        <dbReference type="Proteomes" id="UP000231464"/>
    </source>
</evidence>
<comment type="caution">
    <text evidence="1">The sequence shown here is derived from an EMBL/GenBank/DDBJ whole genome shotgun (WGS) entry which is preliminary data.</text>
</comment>
<protein>
    <submittedName>
        <fullName evidence="1">Uncharacterized protein</fullName>
    </submittedName>
</protein>
<dbReference type="Proteomes" id="UP000231464">
    <property type="component" value="Unassembled WGS sequence"/>
</dbReference>
<gene>
    <name evidence="1" type="ORF">COU23_02750</name>
</gene>
<name>A0A2M6W9Z5_9BACT</name>
<proteinExistence type="predicted"/>
<reference evidence="2" key="1">
    <citation type="submission" date="2017-09" db="EMBL/GenBank/DDBJ databases">
        <title>Depth-based differentiation of microbial function through sediment-hosted aquifers and enrichment of novel symbionts in the deep terrestrial subsurface.</title>
        <authorList>
            <person name="Probst A.J."/>
            <person name="Ladd B."/>
            <person name="Jarett J.K."/>
            <person name="Geller-Mcgrath D.E."/>
            <person name="Sieber C.M.K."/>
            <person name="Emerson J.B."/>
            <person name="Anantharaman K."/>
            <person name="Thomas B.C."/>
            <person name="Malmstrom R."/>
            <person name="Stieglmeier M."/>
            <person name="Klingl A."/>
            <person name="Woyke T."/>
            <person name="Ryan C.M."/>
            <person name="Banfield J.F."/>
        </authorList>
    </citation>
    <scope>NUCLEOTIDE SEQUENCE [LARGE SCALE GENOMIC DNA]</scope>
</reference>
<dbReference type="EMBL" id="PFBP01000043">
    <property type="protein sequence ID" value="PIT89650.1"/>
    <property type="molecule type" value="Genomic_DNA"/>
</dbReference>
<feature type="non-terminal residue" evidence="1">
    <location>
        <position position="1"/>
    </location>
</feature>
<sequence>IKSSDGGVLAPYSWQFTTMAQGICQIDKIEIDPDQHTFTQATPPQNFKNFRAIARAKNNQEVVAVIGVYDWSWQWSKSDPATIIKITNSQTNQETATAENVNGEATLKAEAKIITDIINHTDNKIYTGYAEITNRLCLNPWPAGTEPYKDSGAYANFSLYYCRDSGAEGVDDDLPGLNETPAVQSFDPAKEPEKMWKDYLFLRTDDSTDAIGLRIFDNSESLAPLIWYATQNFQSKGSPSNLLVDGYEAIKDGRSVYVSAANLSGSQLFTNIYLISYNENASEATKEIYNRLLKSWEFNINPEITDHHLCADGQTYCDKDSDCPDKTCDTMKTKLVRDTKRITDLGALKKNLQIFYEASNVDPALKHFPQLLAGSYEIGHTTSKWPSWTSAFASELGVSAPLDPLNGFQLPCKTDSVLNAKYDQESCWNESQKDFVCPEGSHIYEYQASLDGTGFSIYANMEYEGDVKWINGSYRGCQNFKMTQ</sequence>
<evidence type="ECO:0000313" key="1">
    <source>
        <dbReference type="EMBL" id="PIT89650.1"/>
    </source>
</evidence>
<accession>A0A2M6W9Z5</accession>